<name>A0A7W7N2J1_9CAUL</name>
<dbReference type="RefSeq" id="WP_184265578.1">
    <property type="nucleotide sequence ID" value="NZ_JACHKY010000001.1"/>
</dbReference>
<protein>
    <recommendedName>
        <fullName evidence="2">DUF6456 domain-containing protein</fullName>
    </recommendedName>
</protein>
<accession>A0A7W7N2J1</accession>
<evidence type="ECO:0000256" key="1">
    <source>
        <dbReference type="SAM" id="MobiDB-lite"/>
    </source>
</evidence>
<reference evidence="3 4" key="1">
    <citation type="submission" date="2020-08" db="EMBL/GenBank/DDBJ databases">
        <title>Functional genomics of gut bacteria from endangered species of beetles.</title>
        <authorList>
            <person name="Carlos-Shanley C."/>
        </authorList>
    </citation>
    <scope>NUCLEOTIDE SEQUENCE [LARGE SCALE GENOMIC DNA]</scope>
    <source>
        <strain evidence="3 4">S00123</strain>
    </source>
</reference>
<evidence type="ECO:0000313" key="4">
    <source>
        <dbReference type="Proteomes" id="UP000539957"/>
    </source>
</evidence>
<evidence type="ECO:0000313" key="3">
    <source>
        <dbReference type="EMBL" id="MBB4796324.1"/>
    </source>
</evidence>
<keyword evidence="4" id="KW-1185">Reference proteome</keyword>
<dbReference type="Pfam" id="PF20057">
    <property type="entry name" value="DUF6456"/>
    <property type="match status" value="1"/>
</dbReference>
<dbReference type="AlphaFoldDB" id="A0A7W7N2J1"/>
<feature type="domain" description="DUF6456" evidence="2">
    <location>
        <begin position="109"/>
        <end position="242"/>
    </location>
</feature>
<organism evidence="3 4">
    <name type="scientific">Brevundimonas bullata</name>
    <dbReference type="NCBI Taxonomy" id="13160"/>
    <lineage>
        <taxon>Bacteria</taxon>
        <taxon>Pseudomonadati</taxon>
        <taxon>Pseudomonadota</taxon>
        <taxon>Alphaproteobacteria</taxon>
        <taxon>Caulobacterales</taxon>
        <taxon>Caulobacteraceae</taxon>
        <taxon>Brevundimonas</taxon>
    </lineage>
</organism>
<evidence type="ECO:0000259" key="2">
    <source>
        <dbReference type="Pfam" id="PF20057"/>
    </source>
</evidence>
<gene>
    <name evidence="3" type="ORF">HNP32_000038</name>
</gene>
<feature type="region of interest" description="Disordered" evidence="1">
    <location>
        <begin position="58"/>
        <end position="92"/>
    </location>
</feature>
<dbReference type="InterPro" id="IPR045599">
    <property type="entry name" value="DUF6456"/>
</dbReference>
<proteinExistence type="predicted"/>
<dbReference type="Proteomes" id="UP000539957">
    <property type="component" value="Unassembled WGS sequence"/>
</dbReference>
<sequence>MSRALERARSLLDRPGAWLDQSGAAYPLRLGGDRRGRVVLTLDETAFRALIERPGLRRRDGGGWLPRPTPACNTSLSPGLAPSPPPGRPGLIEGERAVMEADGRVSTRRANLGESPVAWLARRKDASGRPWLSPAEVAAGERLRTEAEIALSGPSLTMRWDALPRAGGGSSARVEPTDRALSAGARVEAALSACGPRLRGMVERVCIQGTSLQLAEETLFLRRRQGKTVLKQGLQALAEHYGIG</sequence>
<dbReference type="EMBL" id="JACHKY010000001">
    <property type="protein sequence ID" value="MBB4796324.1"/>
    <property type="molecule type" value="Genomic_DNA"/>
</dbReference>
<comment type="caution">
    <text evidence="3">The sequence shown here is derived from an EMBL/GenBank/DDBJ whole genome shotgun (WGS) entry which is preliminary data.</text>
</comment>